<keyword evidence="8" id="KW-1185">Reference proteome</keyword>
<protein>
    <submittedName>
        <fullName evidence="7">CidA/LrgA family protein</fullName>
    </submittedName>
</protein>
<feature type="transmembrane region" description="Helical" evidence="6">
    <location>
        <begin position="68"/>
        <end position="86"/>
    </location>
</feature>
<evidence type="ECO:0000256" key="2">
    <source>
        <dbReference type="ARBA" id="ARBA00022475"/>
    </source>
</evidence>
<evidence type="ECO:0000256" key="3">
    <source>
        <dbReference type="ARBA" id="ARBA00022692"/>
    </source>
</evidence>
<feature type="transmembrane region" description="Helical" evidence="6">
    <location>
        <begin position="36"/>
        <end position="56"/>
    </location>
</feature>
<dbReference type="GO" id="GO:0005886">
    <property type="term" value="C:plasma membrane"/>
    <property type="evidence" value="ECO:0007669"/>
    <property type="project" value="UniProtKB-SubCell"/>
</dbReference>
<dbReference type="EMBL" id="WMJZ01000012">
    <property type="protein sequence ID" value="MTH46717.1"/>
    <property type="molecule type" value="Genomic_DNA"/>
</dbReference>
<organism evidence="7 8">
    <name type="scientific">Intestinirhabdus alba</name>
    <dbReference type="NCBI Taxonomy" id="2899544"/>
    <lineage>
        <taxon>Bacteria</taxon>
        <taxon>Pseudomonadati</taxon>
        <taxon>Pseudomonadota</taxon>
        <taxon>Gammaproteobacteria</taxon>
        <taxon>Enterobacterales</taxon>
        <taxon>Enterobacteriaceae</taxon>
        <taxon>Intestinirhabdus</taxon>
    </lineage>
</organism>
<dbReference type="Pfam" id="PF03788">
    <property type="entry name" value="LrgA"/>
    <property type="match status" value="1"/>
</dbReference>
<dbReference type="OrthoDB" id="194658at2"/>
<dbReference type="PANTHER" id="PTHR33931:SF2">
    <property type="entry name" value="HOLIN-LIKE PROTEIN CIDA"/>
    <property type="match status" value="1"/>
</dbReference>
<evidence type="ECO:0000256" key="1">
    <source>
        <dbReference type="ARBA" id="ARBA00004651"/>
    </source>
</evidence>
<name>A0A6L6ILF3_9ENTR</name>
<accession>A0A6L6ILF3</accession>
<gene>
    <name evidence="7" type="ORF">GJV78_10730</name>
</gene>
<evidence type="ECO:0000313" key="7">
    <source>
        <dbReference type="EMBL" id="MTH46717.1"/>
    </source>
</evidence>
<evidence type="ECO:0000256" key="4">
    <source>
        <dbReference type="ARBA" id="ARBA00022989"/>
    </source>
</evidence>
<keyword evidence="3 6" id="KW-0812">Transmembrane</keyword>
<keyword evidence="4 6" id="KW-1133">Transmembrane helix</keyword>
<dbReference type="RefSeq" id="WP_155108332.1">
    <property type="nucleotide sequence ID" value="NZ_WMJZ01000012.1"/>
</dbReference>
<evidence type="ECO:0000256" key="5">
    <source>
        <dbReference type="ARBA" id="ARBA00023136"/>
    </source>
</evidence>
<feature type="transmembrane region" description="Helical" evidence="6">
    <location>
        <begin position="92"/>
        <end position="111"/>
    </location>
</feature>
<dbReference type="Proteomes" id="UP000477739">
    <property type="component" value="Unassembled WGS sequence"/>
</dbReference>
<dbReference type="AlphaFoldDB" id="A0A6L6ILF3"/>
<comment type="subcellular location">
    <subcellularLocation>
        <location evidence="1">Cell membrane</location>
        <topology evidence="1">Multi-pass membrane protein</topology>
    </subcellularLocation>
</comment>
<feature type="transmembrane region" description="Helical" evidence="6">
    <location>
        <begin position="12"/>
        <end position="30"/>
    </location>
</feature>
<keyword evidence="5 6" id="KW-0472">Membrane</keyword>
<dbReference type="PANTHER" id="PTHR33931">
    <property type="entry name" value="HOLIN-LIKE PROTEIN CIDA-RELATED"/>
    <property type="match status" value="1"/>
</dbReference>
<evidence type="ECO:0000313" key="8">
    <source>
        <dbReference type="Proteomes" id="UP000477739"/>
    </source>
</evidence>
<dbReference type="InterPro" id="IPR005538">
    <property type="entry name" value="LrgA/CidA"/>
</dbReference>
<evidence type="ECO:0000256" key="6">
    <source>
        <dbReference type="SAM" id="Phobius"/>
    </source>
</evidence>
<keyword evidence="2" id="KW-1003">Cell membrane</keyword>
<comment type="caution">
    <text evidence="7">The sequence shown here is derived from an EMBL/GenBank/DDBJ whole genome shotgun (WGS) entry which is preliminary data.</text>
</comment>
<proteinExistence type="predicted"/>
<sequence length="124" mass="13650">MASFLKITLQLAVYILIYLLASAAVNYFSLPLPANIVGMLLMFILVLSGIVPVRLVKRGSAFLLSEMLLFFIPAVVAIVNYFDVLAEDGGRILAVIALSTLLVLSATAWVVDKLFSYENRRLLK</sequence>
<reference evidence="7 8" key="1">
    <citation type="submission" date="2019-11" db="EMBL/GenBank/DDBJ databases">
        <title>Escherichia alba sp. nov. isolated from the gut of plastic-eating superworms Zophobas atratus.</title>
        <authorList>
            <person name="Yang Y."/>
        </authorList>
    </citation>
    <scope>NUCLEOTIDE SEQUENCE [LARGE SCALE GENOMIC DNA]</scope>
    <source>
        <strain evidence="8">BIT-B35</strain>
    </source>
</reference>